<dbReference type="GO" id="GO:0005634">
    <property type="term" value="C:nucleus"/>
    <property type="evidence" value="ECO:0007669"/>
    <property type="project" value="TreeGrafter"/>
</dbReference>
<evidence type="ECO:0000313" key="2">
    <source>
        <dbReference type="EMBL" id="CAD8163622.1"/>
    </source>
</evidence>
<feature type="coiled-coil region" evidence="1">
    <location>
        <begin position="600"/>
        <end position="634"/>
    </location>
</feature>
<dbReference type="CDD" id="cd10527">
    <property type="entry name" value="SET_LSMT"/>
    <property type="match status" value="1"/>
</dbReference>
<dbReference type="PANTHER" id="PTHR13271">
    <property type="entry name" value="UNCHARACTERIZED PUTATIVE METHYLTRANSFERASE"/>
    <property type="match status" value="1"/>
</dbReference>
<evidence type="ECO:0000256" key="1">
    <source>
        <dbReference type="SAM" id="Coils"/>
    </source>
</evidence>
<dbReference type="EMBL" id="CAJJDO010000039">
    <property type="protein sequence ID" value="CAD8163622.1"/>
    <property type="molecule type" value="Genomic_DNA"/>
</dbReference>
<name>A0A8S1UIP6_9CILI</name>
<dbReference type="AlphaFoldDB" id="A0A8S1UIP6"/>
<dbReference type="Proteomes" id="UP000689195">
    <property type="component" value="Unassembled WGS sequence"/>
</dbReference>
<evidence type="ECO:0000313" key="3">
    <source>
        <dbReference type="Proteomes" id="UP000689195"/>
    </source>
</evidence>
<proteinExistence type="predicted"/>
<dbReference type="InterPro" id="IPR050600">
    <property type="entry name" value="SETD3_SETD6_MTase"/>
</dbReference>
<gene>
    <name evidence="2" type="ORF">PPENT_87.1.T0390313</name>
</gene>
<accession>A0A8S1UIP6</accession>
<keyword evidence="3" id="KW-1185">Reference proteome</keyword>
<dbReference type="GO" id="GO:0016279">
    <property type="term" value="F:protein-lysine N-methyltransferase activity"/>
    <property type="evidence" value="ECO:0007669"/>
    <property type="project" value="TreeGrafter"/>
</dbReference>
<evidence type="ECO:0008006" key="4">
    <source>
        <dbReference type="Google" id="ProtNLM"/>
    </source>
</evidence>
<keyword evidence="1" id="KW-0175">Coiled coil</keyword>
<dbReference type="OrthoDB" id="295158at2759"/>
<dbReference type="FunFam" id="3.90.1410.10:FF:000025">
    <property type="entry name" value="Uncharacterized protein"/>
    <property type="match status" value="1"/>
</dbReference>
<sequence>MKRHSIGKTFTKLKGLNKADPDAIIPETPKLIEDFIESLNSQGAIINKVKYAIFQTKNGLKYPGLIATETIQPNDNLVILPRETLLTTKQAFESPLKPMFLEFPQFFSPKFMPKWQYHIILSFLLYEYQKGTESKWHLLINNFPKDIDYAVFWKREDLELLQDQRMVKHAIEKYRYLIATFQTLQYITSKYPDLFKPGIVTLDNIIWIYTSIVTRCFGGQGLKYVTMVPFCELFNHENADVCYDLQQNDGRTKYNYEFMTQKVIKGEKDDDELSVSSFDNSLCSEDDISDSEFVTSDYHEYQEFNFDEYHEKSIKNFTNNQNQMFEKLKLYNEDQESFNRKIKELQEFQLKLRKELNIKLNIQKDVFQLAINSKAMLFQNLDFGDNFSILFLGQIFHILDQSIKMYFQEELSSFKAREIFAKIEQICSCYLDNWYTFNNVVKKNPVQQKVNSFSQKIVKRPSKVIPTVESFLKMPVDRSFNYYQNVWENENFKNLLMRTRDYFEKGSQVYFCYSQLSNRMMILKYGMALEYNKFNSAFLRIEYLKYLQKKEAIWIVHRFKLDKFKRFKLKFIKPPYELIIFCKLVYWDLNIHTVETIFQIQDLKLEKKALNLALEIMDEENSKFTEKIEDLEQQLKDKSLGYHEYFAIVYRLERLRIYRYNINLINIMIIAIDKIINEVPFEQAIEKTEFDFDFYLTNRHTLKKYFDELRCALYQSK</sequence>
<reference evidence="2" key="1">
    <citation type="submission" date="2021-01" db="EMBL/GenBank/DDBJ databases">
        <authorList>
            <consortium name="Genoscope - CEA"/>
            <person name="William W."/>
        </authorList>
    </citation>
    <scope>NUCLEOTIDE SEQUENCE</scope>
</reference>
<organism evidence="2 3">
    <name type="scientific">Paramecium pentaurelia</name>
    <dbReference type="NCBI Taxonomy" id="43138"/>
    <lineage>
        <taxon>Eukaryota</taxon>
        <taxon>Sar</taxon>
        <taxon>Alveolata</taxon>
        <taxon>Ciliophora</taxon>
        <taxon>Intramacronucleata</taxon>
        <taxon>Oligohymenophorea</taxon>
        <taxon>Peniculida</taxon>
        <taxon>Parameciidae</taxon>
        <taxon>Paramecium</taxon>
    </lineage>
</organism>
<comment type="caution">
    <text evidence="2">The sequence shown here is derived from an EMBL/GenBank/DDBJ whole genome shotgun (WGS) entry which is preliminary data.</text>
</comment>
<protein>
    <recommendedName>
        <fullName evidence="4">SET domain-containing protein</fullName>
    </recommendedName>
</protein>
<dbReference type="PANTHER" id="PTHR13271:SF34">
    <property type="entry name" value="N-LYSINE METHYLTRANSFERASE SETD6"/>
    <property type="match status" value="1"/>
</dbReference>